<gene>
    <name evidence="2" type="ORF">JR347_11130</name>
</gene>
<keyword evidence="3" id="KW-1185">Reference proteome</keyword>
<dbReference type="GO" id="GO:0006508">
    <property type="term" value="P:proteolysis"/>
    <property type="evidence" value="ECO:0007669"/>
    <property type="project" value="InterPro"/>
</dbReference>
<dbReference type="RefSeq" id="WP_205720679.1">
    <property type="nucleotide sequence ID" value="NZ_CP070608.1"/>
</dbReference>
<feature type="domain" description="Peptidase M28" evidence="1">
    <location>
        <begin position="118"/>
        <end position="313"/>
    </location>
</feature>
<dbReference type="AlphaFoldDB" id="A0A974WE95"/>
<accession>A0A974WE95</accession>
<evidence type="ECO:0000313" key="3">
    <source>
        <dbReference type="Proteomes" id="UP000662783"/>
    </source>
</evidence>
<name>A0A974WE95_9BACT</name>
<dbReference type="EMBL" id="CP070608">
    <property type="protein sequence ID" value="QSE96165.1"/>
    <property type="molecule type" value="Genomic_DNA"/>
</dbReference>
<dbReference type="Pfam" id="PF04389">
    <property type="entry name" value="Peptidase_M28"/>
    <property type="match status" value="1"/>
</dbReference>
<sequence>MNKQLFALLFLVVFTISCVPDEEHKSISIDENLLLRHVEILSNDSLEGRLFGTVGHKKTQHYIAEYFDSLGLTPAFDSSYYQPFSITLKGEKRNWLFPVSDYEDSSVQIPDTTITGANIVAIKEGLTEKALLITAHYDHLGMRNGEIYNGADDNASGVAALLTIAEYFRDKSLNHTLILAAIDAEEIELEGSYYLSLNFPIDINNVVLNINMDMISKNDSMELYAAGTFHYPHLKLILNQLKSPINLKFGHDDPSNNELTDWTDASDHTPFHDQGIPFIYFAVEDHPNYHQPSDTFDNINHDFYIEAVKLIIQAVERFDVELKEEK</sequence>
<dbReference type="PROSITE" id="PS51257">
    <property type="entry name" value="PROKAR_LIPOPROTEIN"/>
    <property type="match status" value="1"/>
</dbReference>
<dbReference type="PANTHER" id="PTHR12147">
    <property type="entry name" value="METALLOPEPTIDASE M28 FAMILY MEMBER"/>
    <property type="match status" value="1"/>
</dbReference>
<evidence type="ECO:0000259" key="1">
    <source>
        <dbReference type="Pfam" id="PF04389"/>
    </source>
</evidence>
<dbReference type="InterPro" id="IPR007484">
    <property type="entry name" value="Peptidase_M28"/>
</dbReference>
<proteinExistence type="predicted"/>
<protein>
    <submittedName>
        <fullName evidence="2">M28 family peptidase</fullName>
    </submittedName>
</protein>
<dbReference type="SUPFAM" id="SSF53187">
    <property type="entry name" value="Zn-dependent exopeptidases"/>
    <property type="match status" value="1"/>
</dbReference>
<reference evidence="2" key="1">
    <citation type="submission" date="2021-02" db="EMBL/GenBank/DDBJ databases">
        <title>Fulvivirga sp. S481 isolated from sea water.</title>
        <authorList>
            <person name="Bae S.S."/>
            <person name="Baek K."/>
        </authorList>
    </citation>
    <scope>NUCLEOTIDE SEQUENCE</scope>
    <source>
        <strain evidence="2">S481</strain>
    </source>
</reference>
<dbReference type="Proteomes" id="UP000662783">
    <property type="component" value="Chromosome"/>
</dbReference>
<organism evidence="2 3">
    <name type="scientific">Fulvivirga lutea</name>
    <dbReference type="NCBI Taxonomy" id="2810512"/>
    <lineage>
        <taxon>Bacteria</taxon>
        <taxon>Pseudomonadati</taxon>
        <taxon>Bacteroidota</taxon>
        <taxon>Cytophagia</taxon>
        <taxon>Cytophagales</taxon>
        <taxon>Fulvivirgaceae</taxon>
        <taxon>Fulvivirga</taxon>
    </lineage>
</organism>
<dbReference type="Gene3D" id="3.40.630.10">
    <property type="entry name" value="Zn peptidases"/>
    <property type="match status" value="1"/>
</dbReference>
<evidence type="ECO:0000313" key="2">
    <source>
        <dbReference type="EMBL" id="QSE96165.1"/>
    </source>
</evidence>
<dbReference type="InterPro" id="IPR045175">
    <property type="entry name" value="M28_fam"/>
</dbReference>
<dbReference type="PANTHER" id="PTHR12147:SF26">
    <property type="entry name" value="PEPTIDASE M28 DOMAIN-CONTAINING PROTEIN"/>
    <property type="match status" value="1"/>
</dbReference>
<dbReference type="KEGG" id="fuv:JR347_11130"/>
<dbReference type="GO" id="GO:0008235">
    <property type="term" value="F:metalloexopeptidase activity"/>
    <property type="evidence" value="ECO:0007669"/>
    <property type="project" value="InterPro"/>
</dbReference>